<reference evidence="1 2" key="1">
    <citation type="submission" date="2018-09" db="EMBL/GenBank/DDBJ databases">
        <title>Bacillus saliacetes sp. nov., isolated from Thai shrimp paste (Ka-pi).</title>
        <authorList>
            <person name="Daroonpunt R."/>
            <person name="Tanasupawat S."/>
            <person name="Yiamsombut S."/>
        </authorList>
    </citation>
    <scope>NUCLEOTIDE SEQUENCE [LARGE SCALE GENOMIC DNA]</scope>
    <source>
        <strain evidence="1 2">SKP7-4</strain>
    </source>
</reference>
<gene>
    <name evidence="1" type="ORF">D3H55_05905</name>
</gene>
<organism evidence="1 2">
    <name type="scientific">Bacillus salacetis</name>
    <dbReference type="NCBI Taxonomy" id="2315464"/>
    <lineage>
        <taxon>Bacteria</taxon>
        <taxon>Bacillati</taxon>
        <taxon>Bacillota</taxon>
        <taxon>Bacilli</taxon>
        <taxon>Bacillales</taxon>
        <taxon>Bacillaceae</taxon>
        <taxon>Bacillus</taxon>
    </lineage>
</organism>
<proteinExistence type="predicted"/>
<comment type="caution">
    <text evidence="1">The sequence shown here is derived from an EMBL/GenBank/DDBJ whole genome shotgun (WGS) entry which is preliminary data.</text>
</comment>
<evidence type="ECO:0000313" key="1">
    <source>
        <dbReference type="EMBL" id="RIW36439.1"/>
    </source>
</evidence>
<dbReference type="EMBL" id="QXIR01000005">
    <property type="protein sequence ID" value="RIW36439.1"/>
    <property type="molecule type" value="Genomic_DNA"/>
</dbReference>
<protein>
    <submittedName>
        <fullName evidence="1">Uncharacterized protein</fullName>
    </submittedName>
</protein>
<keyword evidence="2" id="KW-1185">Reference proteome</keyword>
<name>A0A3A1R822_9BACI</name>
<dbReference type="RefSeq" id="WP_119545990.1">
    <property type="nucleotide sequence ID" value="NZ_QXIR01000005.1"/>
</dbReference>
<accession>A0A3A1R822</accession>
<sequence>MGLGTGFGRRKTEICQALGMLSWIEFNAKAAVKGLTDWGSGMKRSKPGKRSELMLTYCREKDQNPPGAGRWGSRRFK</sequence>
<dbReference type="AlphaFoldDB" id="A0A3A1R822"/>
<evidence type="ECO:0000313" key="2">
    <source>
        <dbReference type="Proteomes" id="UP000265801"/>
    </source>
</evidence>
<dbReference type="Proteomes" id="UP000265801">
    <property type="component" value="Unassembled WGS sequence"/>
</dbReference>